<reference evidence="9" key="1">
    <citation type="journal article" date="2013" name="Genetics">
        <title>The draft genome and transcriptome of Panagrellus redivivus are shaped by the harsh demands of a free-living lifestyle.</title>
        <authorList>
            <person name="Srinivasan J."/>
            <person name="Dillman A.R."/>
            <person name="Macchietto M.G."/>
            <person name="Heikkinen L."/>
            <person name="Lakso M."/>
            <person name="Fracchia K.M."/>
            <person name="Antoshechkin I."/>
            <person name="Mortazavi A."/>
            <person name="Wong G."/>
            <person name="Sternberg P.W."/>
        </authorList>
    </citation>
    <scope>NUCLEOTIDE SEQUENCE [LARGE SCALE GENOMIC DNA]</scope>
    <source>
        <strain evidence="9">MT8872</strain>
    </source>
</reference>
<dbReference type="PROSITE" id="PS51194">
    <property type="entry name" value="HELICASE_CTER"/>
    <property type="match status" value="1"/>
</dbReference>
<feature type="compositionally biased region" description="Gly residues" evidence="7">
    <location>
        <begin position="15"/>
        <end position="49"/>
    </location>
</feature>
<evidence type="ECO:0000256" key="5">
    <source>
        <dbReference type="ARBA" id="ARBA00022840"/>
    </source>
</evidence>
<evidence type="ECO:0000256" key="1">
    <source>
        <dbReference type="ARBA" id="ARBA00005775"/>
    </source>
</evidence>
<dbReference type="Pfam" id="PF00012">
    <property type="entry name" value="HSP70"/>
    <property type="match status" value="1"/>
</dbReference>
<feature type="region of interest" description="Disordered" evidence="7">
    <location>
        <begin position="724"/>
        <end position="747"/>
    </location>
</feature>
<keyword evidence="5" id="KW-0067">ATP-binding</keyword>
<dbReference type="Gene3D" id="3.30.420.40">
    <property type="match status" value="1"/>
</dbReference>
<organism evidence="9 10">
    <name type="scientific">Panagrellus redivivus</name>
    <name type="common">Microworm</name>
    <dbReference type="NCBI Taxonomy" id="6233"/>
    <lineage>
        <taxon>Eukaryota</taxon>
        <taxon>Metazoa</taxon>
        <taxon>Ecdysozoa</taxon>
        <taxon>Nematoda</taxon>
        <taxon>Chromadorea</taxon>
        <taxon>Rhabditida</taxon>
        <taxon>Tylenchina</taxon>
        <taxon>Panagrolaimomorpha</taxon>
        <taxon>Panagrolaimoidea</taxon>
        <taxon>Panagrolaimidae</taxon>
        <taxon>Panagrellus</taxon>
    </lineage>
</organism>
<dbReference type="CDD" id="cd18787">
    <property type="entry name" value="SF2_C_DEAD"/>
    <property type="match status" value="1"/>
</dbReference>
<dbReference type="FunFam" id="3.30.30.30:FF:000005">
    <property type="entry name" value="Heat shock protein ssb1"/>
    <property type="match status" value="1"/>
</dbReference>
<evidence type="ECO:0000256" key="4">
    <source>
        <dbReference type="ARBA" id="ARBA00022741"/>
    </source>
</evidence>
<dbReference type="PANTHER" id="PTHR23253:SF9">
    <property type="entry name" value="EUKARYOTIC TRANSLATION INITIATION FACTOR 4 GAMMA 2"/>
    <property type="match status" value="1"/>
</dbReference>
<evidence type="ECO:0000256" key="7">
    <source>
        <dbReference type="SAM" id="MobiDB-lite"/>
    </source>
</evidence>
<dbReference type="SMART" id="SM00490">
    <property type="entry name" value="HELICc"/>
    <property type="match status" value="1"/>
</dbReference>
<evidence type="ECO:0000256" key="3">
    <source>
        <dbReference type="ARBA" id="ARBA00022540"/>
    </source>
</evidence>
<proteinExistence type="inferred from homology"/>
<dbReference type="SMART" id="SM00543">
    <property type="entry name" value="MIF4G"/>
    <property type="match status" value="1"/>
</dbReference>
<dbReference type="SUPFAM" id="SSF48371">
    <property type="entry name" value="ARM repeat"/>
    <property type="match status" value="1"/>
</dbReference>
<evidence type="ECO:0000313" key="9">
    <source>
        <dbReference type="Proteomes" id="UP000492821"/>
    </source>
</evidence>
<dbReference type="GO" id="GO:0003743">
    <property type="term" value="F:translation initiation factor activity"/>
    <property type="evidence" value="ECO:0007669"/>
    <property type="project" value="UniProtKB-KW"/>
</dbReference>
<dbReference type="Proteomes" id="UP000492821">
    <property type="component" value="Unassembled WGS sequence"/>
</dbReference>
<evidence type="ECO:0000313" key="10">
    <source>
        <dbReference type="WBParaSite" id="Pan_g12517.t1"/>
    </source>
</evidence>
<comment type="similarity">
    <text evidence="2">Belongs to the heat shock protein 70 family.</text>
</comment>
<keyword evidence="9" id="KW-1185">Reference proteome</keyword>
<dbReference type="Pfam" id="PF00271">
    <property type="entry name" value="Helicase_C"/>
    <property type="match status" value="1"/>
</dbReference>
<dbReference type="Gene3D" id="1.25.40.180">
    <property type="match status" value="1"/>
</dbReference>
<dbReference type="PRINTS" id="PR00301">
    <property type="entry name" value="HEATSHOCK70"/>
</dbReference>
<evidence type="ECO:0000256" key="6">
    <source>
        <dbReference type="ARBA" id="ARBA00022917"/>
    </source>
</evidence>
<dbReference type="AlphaFoldDB" id="A0A7E4UT35"/>
<sequence>MSRDSYGASDDASGGVLGGGRDEGIGSGRGGGFGTSDGEGGYGGFGGGRGGSDGGRGGIGKFSVSFGGFGVRDNDYGGGFGGRGGGFGGRGGGFGGRGGGFGGRCNDYEGGFGGRGGSFGSCRGGGFGGRDNGFGRVSGFRTGGTGNDIDFQAFGAGDHDFDPTHVENIDLDHDINAETPVDSMTNVHRVSSTNRITQGFTTIDGTEAFLNELNEPMKFENAWVPDTRETSEKEKIRNALRGVLNKLTRSNYAKLSKELIAKEVWKYPENLEVIIDLIFAKAIEEPTFVAIYSDLCSTIHRAELETEKKRRFYCTIIKKCQIAFEHSTSTEIAAIDALKKEVAAEADTEKSAKLKKMLDAKMTRHKRFMIGILRLISEFYRIKFLNNKVLNRCCLTLLQKCNPKDKNGKEVPLHADHVNEQMIEYSVVLIKLIGPHHSTHPAPEQLVINQFVEYLKPFKTVSCNRVRFLILDLEDSASKSFVKKNAGPKMKKEVKQNVQKKKEINDRERDVYGHNDTRGGEGGVGFTKFKDSLKRREQNVTLRHVGSDRVNKIKQDFEVVSFNNRLNRLCEMLTEESEKAGGGNNIRRTLVFFNQKCKVDMATLYLCQRGIPAASIHGDRGQHLREQALADLRRTEVCVLIATDDSARGIDIKGLDHVINADAPRDIITYVNRIGRTNRITQGFATTFLDGTEALLNELIELVNVEGGELPPALVEAQNSGGFGGAIETSNTGSKRDTNRGPMHNADIVDVPGQNQPQLELGQNADGNLINPTETFVGIYLGTSHAIVGCYSDNDVDIVMNDLGNPTTPSFVGFTDVECLVGERARDEAITNPGNTIFDMNRLLGRMMTELYDTAQWPFSVIPDSDGRPQVQVQVKDEKKRFYPEELVGLLLKKLKDFTEEYLQFQLPHVVVTVPAFFNLCQRGAVLSACRSVFPYSQLLNSTTAVALAEWAFAQKEDRRVFVVSERSFVTATYGVYRPELSELSCIISAGVELEISDDATRLEAVQRVITDVINEADVVPPLITVVCVDHPAPAIAGDIYRNTWVPWAYISPDSIAAGATFYARMIRTGGAFAHFDSFNCVESYCSTLSISDGRTSVILFPRHWLMTECQWVLVPLQYGCTTLKITDENNKHLCTVFLMGNDPAPRIRFRFTHSFMISVTSPSQSDIVVVDAQKEHGLMATMAAKCSLMRSSLRIRQKVEKAAGEQQVSEDCRKTIIDKCDEVLVWIAGPDVQRDALEQAQIELISMTTPLTAGLEDEVYHDGPTLLLLGNTDQ</sequence>
<dbReference type="InterPro" id="IPR013126">
    <property type="entry name" value="Hsp_70_fam"/>
</dbReference>
<dbReference type="InterPro" id="IPR003890">
    <property type="entry name" value="MIF4G-like_typ-3"/>
</dbReference>
<protein>
    <submittedName>
        <fullName evidence="10">Helicase C-terminal domain-containing protein</fullName>
    </submittedName>
</protein>
<feature type="domain" description="Helicase C-terminal" evidence="8">
    <location>
        <begin position="565"/>
        <end position="718"/>
    </location>
</feature>
<dbReference type="InterPro" id="IPR001650">
    <property type="entry name" value="Helicase_C-like"/>
</dbReference>
<dbReference type="PANTHER" id="PTHR23253">
    <property type="entry name" value="EUKARYOTIC TRANSLATION INITIATION FACTOR 4 GAMMA"/>
    <property type="match status" value="1"/>
</dbReference>
<dbReference type="WBParaSite" id="Pan_g12517.t1">
    <property type="protein sequence ID" value="Pan_g12517.t1"/>
    <property type="gene ID" value="Pan_g12517"/>
</dbReference>
<keyword evidence="3" id="KW-0396">Initiation factor</keyword>
<name>A0A7E4UT35_PANRE</name>
<evidence type="ECO:0000259" key="8">
    <source>
        <dbReference type="PROSITE" id="PS51194"/>
    </source>
</evidence>
<dbReference type="InterPro" id="IPR027417">
    <property type="entry name" value="P-loop_NTPase"/>
</dbReference>
<keyword evidence="6" id="KW-0648">Protein biosynthesis</keyword>
<evidence type="ECO:0000256" key="2">
    <source>
        <dbReference type="ARBA" id="ARBA00007381"/>
    </source>
</evidence>
<comment type="similarity">
    <text evidence="1">Belongs to the eukaryotic initiation factor 4G family.</text>
</comment>
<dbReference type="Gene3D" id="3.40.50.300">
    <property type="entry name" value="P-loop containing nucleotide triphosphate hydrolases"/>
    <property type="match status" value="1"/>
</dbReference>
<dbReference type="InterPro" id="IPR043129">
    <property type="entry name" value="ATPase_NBD"/>
</dbReference>
<reference evidence="10" key="2">
    <citation type="submission" date="2020-10" db="UniProtKB">
        <authorList>
            <consortium name="WormBaseParasite"/>
        </authorList>
    </citation>
    <scope>IDENTIFICATION</scope>
</reference>
<dbReference type="InterPro" id="IPR016024">
    <property type="entry name" value="ARM-type_fold"/>
</dbReference>
<dbReference type="Pfam" id="PF02854">
    <property type="entry name" value="MIF4G"/>
    <property type="match status" value="1"/>
</dbReference>
<accession>A0A7E4UT35</accession>
<feature type="region of interest" description="Disordered" evidence="7">
    <location>
        <begin position="1"/>
        <end position="49"/>
    </location>
</feature>
<dbReference type="GO" id="GO:0003729">
    <property type="term" value="F:mRNA binding"/>
    <property type="evidence" value="ECO:0007669"/>
    <property type="project" value="TreeGrafter"/>
</dbReference>
<dbReference type="SUPFAM" id="SSF53067">
    <property type="entry name" value="Actin-like ATPase domain"/>
    <property type="match status" value="1"/>
</dbReference>
<dbReference type="GO" id="GO:0140662">
    <property type="term" value="F:ATP-dependent protein folding chaperone"/>
    <property type="evidence" value="ECO:0007669"/>
    <property type="project" value="InterPro"/>
</dbReference>
<dbReference type="GO" id="GO:0005524">
    <property type="term" value="F:ATP binding"/>
    <property type="evidence" value="ECO:0007669"/>
    <property type="project" value="UniProtKB-KW"/>
</dbReference>
<dbReference type="SUPFAM" id="SSF52540">
    <property type="entry name" value="P-loop containing nucleoside triphosphate hydrolases"/>
    <property type="match status" value="1"/>
</dbReference>
<dbReference type="GO" id="GO:0016281">
    <property type="term" value="C:eukaryotic translation initiation factor 4F complex"/>
    <property type="evidence" value="ECO:0007669"/>
    <property type="project" value="TreeGrafter"/>
</dbReference>
<keyword evidence="4" id="KW-0547">Nucleotide-binding</keyword>